<proteinExistence type="predicted"/>
<comment type="caution">
    <text evidence="1">The sequence shown here is derived from an EMBL/GenBank/DDBJ whole genome shotgun (WGS) entry which is preliminary data.</text>
</comment>
<reference evidence="1" key="1">
    <citation type="journal article" date="2022" name="bioRxiv">
        <title>Sequencing and chromosome-scale assembly of the giantPleurodeles waltlgenome.</title>
        <authorList>
            <person name="Brown T."/>
            <person name="Elewa A."/>
            <person name="Iarovenko S."/>
            <person name="Subramanian E."/>
            <person name="Araus A.J."/>
            <person name="Petzold A."/>
            <person name="Susuki M."/>
            <person name="Suzuki K.-i.T."/>
            <person name="Hayashi T."/>
            <person name="Toyoda A."/>
            <person name="Oliveira C."/>
            <person name="Osipova E."/>
            <person name="Leigh N.D."/>
            <person name="Simon A."/>
            <person name="Yun M.H."/>
        </authorList>
    </citation>
    <scope>NUCLEOTIDE SEQUENCE</scope>
    <source>
        <strain evidence="1">20211129_DDA</strain>
        <tissue evidence="1">Liver</tissue>
    </source>
</reference>
<dbReference type="AlphaFoldDB" id="A0AAV7LJP8"/>
<name>A0AAV7LJP8_PLEWA</name>
<organism evidence="1 2">
    <name type="scientific">Pleurodeles waltl</name>
    <name type="common">Iberian ribbed newt</name>
    <dbReference type="NCBI Taxonomy" id="8319"/>
    <lineage>
        <taxon>Eukaryota</taxon>
        <taxon>Metazoa</taxon>
        <taxon>Chordata</taxon>
        <taxon>Craniata</taxon>
        <taxon>Vertebrata</taxon>
        <taxon>Euteleostomi</taxon>
        <taxon>Amphibia</taxon>
        <taxon>Batrachia</taxon>
        <taxon>Caudata</taxon>
        <taxon>Salamandroidea</taxon>
        <taxon>Salamandridae</taxon>
        <taxon>Pleurodelinae</taxon>
        <taxon>Pleurodeles</taxon>
    </lineage>
</organism>
<accession>A0AAV7LJP8</accession>
<gene>
    <name evidence="1" type="ORF">NDU88_003863</name>
</gene>
<evidence type="ECO:0000313" key="1">
    <source>
        <dbReference type="EMBL" id="KAJ1090734.1"/>
    </source>
</evidence>
<sequence>MRAGVAVGVCLTWSEQSGSHSWRDGGLGSAAHRTTCEPGGIMEAWSGRQVEAAGVRAGRLREIVALDLRLKCSVRSIWVQGKRSGAR</sequence>
<dbReference type="EMBL" id="JANPWB010000015">
    <property type="protein sequence ID" value="KAJ1090734.1"/>
    <property type="molecule type" value="Genomic_DNA"/>
</dbReference>
<protein>
    <submittedName>
        <fullName evidence="1">Uncharacterized protein</fullName>
    </submittedName>
</protein>
<dbReference type="Proteomes" id="UP001066276">
    <property type="component" value="Chromosome 11"/>
</dbReference>
<evidence type="ECO:0000313" key="2">
    <source>
        <dbReference type="Proteomes" id="UP001066276"/>
    </source>
</evidence>
<keyword evidence="2" id="KW-1185">Reference proteome</keyword>